<keyword evidence="1" id="KW-0732">Signal</keyword>
<accession>A0ABU8PUS4</accession>
<gene>
    <name evidence="2" type="ORF">WH298_15020</name>
</gene>
<dbReference type="InterPro" id="IPR021733">
    <property type="entry name" value="DUF3304"/>
</dbReference>
<feature type="chain" id="PRO_5046552576" evidence="1">
    <location>
        <begin position="28"/>
        <end position="176"/>
    </location>
</feature>
<sequence length="176" mass="19427">MKRELSIKLTQAFLLVIIALISGCSNAKSDDGYTAGDLRAVNHVEGQGINGFSVNGYHVPGLGGGYCCIMLPEKWTSELKARVEWEVDPNPGETIPMKKKGFGYEDEAYARHASNYQQRYTIVDIPAYGKERCGLTVHFLPCNQVKVTTVCSGYGTENYPIKEPLNMKEPASCPMK</sequence>
<name>A0ABU8PUS4_9GAMM</name>
<protein>
    <submittedName>
        <fullName evidence="2">DUF3304 domain-containing protein</fullName>
    </submittedName>
</protein>
<dbReference type="Pfam" id="PF11745">
    <property type="entry name" value="DUF3304"/>
    <property type="match status" value="1"/>
</dbReference>
<evidence type="ECO:0000256" key="1">
    <source>
        <dbReference type="SAM" id="SignalP"/>
    </source>
</evidence>
<dbReference type="RefSeq" id="WP_180823227.1">
    <property type="nucleotide sequence ID" value="NZ_JACAWY010000001.1"/>
</dbReference>
<proteinExistence type="predicted"/>
<dbReference type="PROSITE" id="PS51257">
    <property type="entry name" value="PROKAR_LIPOPROTEIN"/>
    <property type="match status" value="1"/>
</dbReference>
<comment type="caution">
    <text evidence="2">The sequence shown here is derived from an EMBL/GenBank/DDBJ whole genome shotgun (WGS) entry which is preliminary data.</text>
</comment>
<organism evidence="2 3">
    <name type="scientific">Pantoea nemavictus</name>
    <dbReference type="NCBI Taxonomy" id="2726955"/>
    <lineage>
        <taxon>Bacteria</taxon>
        <taxon>Pseudomonadati</taxon>
        <taxon>Pseudomonadota</taxon>
        <taxon>Gammaproteobacteria</taxon>
        <taxon>Enterobacterales</taxon>
        <taxon>Erwiniaceae</taxon>
        <taxon>Pantoea</taxon>
    </lineage>
</organism>
<evidence type="ECO:0000313" key="3">
    <source>
        <dbReference type="Proteomes" id="UP001362100"/>
    </source>
</evidence>
<reference evidence="2 3" key="1">
    <citation type="submission" date="2023-12" db="EMBL/GenBank/DDBJ databases">
        <title>Gut-associated functions are favored during microbiome assembly across C. elegans life.</title>
        <authorList>
            <person name="Zimmermann J."/>
        </authorList>
    </citation>
    <scope>NUCLEOTIDE SEQUENCE [LARGE SCALE GENOMIC DNA]</scope>
    <source>
        <strain evidence="2 3">BIGb0393</strain>
    </source>
</reference>
<dbReference type="Proteomes" id="UP001362100">
    <property type="component" value="Unassembled WGS sequence"/>
</dbReference>
<evidence type="ECO:0000313" key="2">
    <source>
        <dbReference type="EMBL" id="MEJ5046499.1"/>
    </source>
</evidence>
<keyword evidence="3" id="KW-1185">Reference proteome</keyword>
<dbReference type="EMBL" id="JBBGZW010000001">
    <property type="protein sequence ID" value="MEJ5046499.1"/>
    <property type="molecule type" value="Genomic_DNA"/>
</dbReference>
<feature type="signal peptide" evidence="1">
    <location>
        <begin position="1"/>
        <end position="27"/>
    </location>
</feature>